<dbReference type="Proteomes" id="UP001479290">
    <property type="component" value="Unassembled WGS sequence"/>
</dbReference>
<dbReference type="AlphaFoldDB" id="A0AAW1ZKM6"/>
<name>A0AAW1ZKM6_CULAL</name>
<accession>A0AAW1ZKM6</accession>
<protein>
    <submittedName>
        <fullName evidence="1">Uncharacterized protein</fullName>
    </submittedName>
</protein>
<proteinExistence type="predicted"/>
<comment type="caution">
    <text evidence="1">The sequence shown here is derived from an EMBL/GenBank/DDBJ whole genome shotgun (WGS) entry which is preliminary data.</text>
</comment>
<organism evidence="1 2">
    <name type="scientific">Culter alburnus</name>
    <name type="common">Topmouth culter</name>
    <dbReference type="NCBI Taxonomy" id="194366"/>
    <lineage>
        <taxon>Eukaryota</taxon>
        <taxon>Metazoa</taxon>
        <taxon>Chordata</taxon>
        <taxon>Craniata</taxon>
        <taxon>Vertebrata</taxon>
        <taxon>Euteleostomi</taxon>
        <taxon>Actinopterygii</taxon>
        <taxon>Neopterygii</taxon>
        <taxon>Teleostei</taxon>
        <taxon>Ostariophysi</taxon>
        <taxon>Cypriniformes</taxon>
        <taxon>Xenocyprididae</taxon>
        <taxon>Xenocypridinae</taxon>
        <taxon>Culter</taxon>
    </lineage>
</organism>
<reference evidence="1 2" key="1">
    <citation type="submission" date="2024-05" db="EMBL/GenBank/DDBJ databases">
        <title>A high-quality chromosomal-level genome assembly of Topmouth culter (Culter alburnus).</title>
        <authorList>
            <person name="Zhao H."/>
        </authorList>
    </citation>
    <scope>NUCLEOTIDE SEQUENCE [LARGE SCALE GENOMIC DNA]</scope>
    <source>
        <strain evidence="1">CATC2023</strain>
        <tissue evidence="1">Muscle</tissue>
    </source>
</reference>
<keyword evidence="2" id="KW-1185">Reference proteome</keyword>
<sequence length="106" mass="11615">MGCPAACLIETQKLEPTRNNITSSCQLQPGNKSAFPRLCCREHDSARRKKAGPSQGHKGSSRFRTAWLSVFTSSVYSQMIKINTGAADGRAVCAKLLRTALQILKY</sequence>
<dbReference type="EMBL" id="JAWDJR010000016">
    <property type="protein sequence ID" value="KAK9960607.1"/>
    <property type="molecule type" value="Genomic_DNA"/>
</dbReference>
<evidence type="ECO:0000313" key="1">
    <source>
        <dbReference type="EMBL" id="KAK9960607.1"/>
    </source>
</evidence>
<gene>
    <name evidence="1" type="ORF">ABG768_008453</name>
</gene>
<evidence type="ECO:0000313" key="2">
    <source>
        <dbReference type="Proteomes" id="UP001479290"/>
    </source>
</evidence>